<accession>A0A7Z0BB33</accession>
<dbReference type="Pfam" id="PF18029">
    <property type="entry name" value="Glyoxalase_6"/>
    <property type="match status" value="1"/>
</dbReference>
<comment type="caution">
    <text evidence="2">The sequence shown here is derived from an EMBL/GenBank/DDBJ whole genome shotgun (WGS) entry which is preliminary data.</text>
</comment>
<organism evidence="2 3">
    <name type="scientific">Micromonospora jinlongensis</name>
    <dbReference type="NCBI Taxonomy" id="1287877"/>
    <lineage>
        <taxon>Bacteria</taxon>
        <taxon>Bacillati</taxon>
        <taxon>Actinomycetota</taxon>
        <taxon>Actinomycetes</taxon>
        <taxon>Micromonosporales</taxon>
        <taxon>Micromonosporaceae</taxon>
        <taxon>Micromonospora</taxon>
    </lineage>
</organism>
<evidence type="ECO:0000259" key="1">
    <source>
        <dbReference type="Pfam" id="PF18029"/>
    </source>
</evidence>
<sequence length="122" mass="13108">MTINLAAIIIDAADVDSESTFWHRLLGGSITKTENHHFLRVDGFPAVVIQRAPGHVPPAWPQDGAQQLHVDLATDDLASADRAALEAGARRLRPTDDADLATHQGSRVYASPAGHPFCLRPA</sequence>
<dbReference type="Proteomes" id="UP000523545">
    <property type="component" value="Unassembled WGS sequence"/>
</dbReference>
<protein>
    <recommendedName>
        <fullName evidence="1">Glyoxalase-like domain-containing protein</fullName>
    </recommendedName>
</protein>
<dbReference type="EMBL" id="JACCHK010000001">
    <property type="protein sequence ID" value="NYH40783.1"/>
    <property type="molecule type" value="Genomic_DNA"/>
</dbReference>
<feature type="domain" description="Glyoxalase-like" evidence="1">
    <location>
        <begin position="8"/>
        <end position="119"/>
    </location>
</feature>
<dbReference type="InterPro" id="IPR029068">
    <property type="entry name" value="Glyas_Bleomycin-R_OHBP_Dase"/>
</dbReference>
<dbReference type="PANTHER" id="PTHR35908:SF1">
    <property type="entry name" value="CONSERVED PROTEIN"/>
    <property type="match status" value="1"/>
</dbReference>
<name>A0A7Z0BB33_9ACTN</name>
<dbReference type="InterPro" id="IPR041581">
    <property type="entry name" value="Glyoxalase_6"/>
</dbReference>
<dbReference type="SUPFAM" id="SSF54593">
    <property type="entry name" value="Glyoxalase/Bleomycin resistance protein/Dihydroxybiphenyl dioxygenase"/>
    <property type="match status" value="1"/>
</dbReference>
<dbReference type="Gene3D" id="3.10.180.10">
    <property type="entry name" value="2,3-Dihydroxybiphenyl 1,2-Dioxygenase, domain 1"/>
    <property type="match status" value="1"/>
</dbReference>
<evidence type="ECO:0000313" key="2">
    <source>
        <dbReference type="EMBL" id="NYH40783.1"/>
    </source>
</evidence>
<keyword evidence="3" id="KW-1185">Reference proteome</keyword>
<dbReference type="PANTHER" id="PTHR35908">
    <property type="entry name" value="HYPOTHETICAL FUSION PROTEIN"/>
    <property type="match status" value="1"/>
</dbReference>
<dbReference type="RefSeq" id="WP_179778855.1">
    <property type="nucleotide sequence ID" value="NZ_JACCHK010000001.1"/>
</dbReference>
<dbReference type="AlphaFoldDB" id="A0A7Z0BB33"/>
<dbReference type="CDD" id="cd06587">
    <property type="entry name" value="VOC"/>
    <property type="match status" value="1"/>
</dbReference>
<evidence type="ECO:0000313" key="3">
    <source>
        <dbReference type="Proteomes" id="UP000523545"/>
    </source>
</evidence>
<gene>
    <name evidence="2" type="ORF">HNR22_000510</name>
</gene>
<reference evidence="2 3" key="1">
    <citation type="submission" date="2020-07" db="EMBL/GenBank/DDBJ databases">
        <title>Sequencing the genomes of 1000 actinobacteria strains.</title>
        <authorList>
            <person name="Klenk H.-P."/>
        </authorList>
    </citation>
    <scope>NUCLEOTIDE SEQUENCE [LARGE SCALE GENOMIC DNA]</scope>
    <source>
        <strain evidence="2 3">DSM 45876</strain>
    </source>
</reference>
<proteinExistence type="predicted"/>